<dbReference type="Gene3D" id="3.40.50.1000">
    <property type="entry name" value="HAD superfamily/HAD-like"/>
    <property type="match status" value="1"/>
</dbReference>
<dbReference type="NCBIfam" id="TIGR01533">
    <property type="entry name" value="lipo_e_P4"/>
    <property type="match status" value="1"/>
</dbReference>
<proteinExistence type="predicted"/>
<protein>
    <submittedName>
        <fullName evidence="2">Outer membrane protein P4</fullName>
    </submittedName>
</protein>
<accession>A0A380MV69</accession>
<dbReference type="GO" id="GO:0009279">
    <property type="term" value="C:cell outer membrane"/>
    <property type="evidence" value="ECO:0007669"/>
    <property type="project" value="InterPro"/>
</dbReference>
<name>A0A380MV69_9GAMM</name>
<dbReference type="InterPro" id="IPR036412">
    <property type="entry name" value="HAD-like_sf"/>
</dbReference>
<evidence type="ECO:0000256" key="1">
    <source>
        <dbReference type="ARBA" id="ARBA00022729"/>
    </source>
</evidence>
<dbReference type="InterPro" id="IPR006423">
    <property type="entry name" value="Lipo_e_P4"/>
</dbReference>
<dbReference type="RefSeq" id="WP_072576249.1">
    <property type="nucleotide sequence ID" value="NZ_LWHB01000059.1"/>
</dbReference>
<dbReference type="PIRSF" id="PIRSF019271">
    <property type="entry name" value="Acid_Ptase_C"/>
    <property type="match status" value="1"/>
</dbReference>
<sequence length="272" mass="30692">MKKLFPIFISPIVLSACVSNHSNSIDTSTNAKADQATLAVDWMQQSGEYRALAYQAFNTATYAFDHAKVKKGKKKAVSVDLDETMIDNSAYAAWQILNNQAYNSKIWTKWVEAKQAKAIPGAVDFANHVVKNGGEIFYVSNRKTGAEYQPTIENLKALGFPHVNEKTVLLRGDTSSKQARFDQITQQGYQIVVFVGDNLNDFGNETYHKDNAERRAFVDANRNEFGRKYIILPNPIYGGWESGLAKDYSSKSTSERYQIRRQTLEAWQHSVQ</sequence>
<dbReference type="EMBL" id="UHIC01000001">
    <property type="protein sequence ID" value="SUO96455.1"/>
    <property type="molecule type" value="Genomic_DNA"/>
</dbReference>
<organism evidence="2 3">
    <name type="scientific">Suttonella ornithocola</name>
    <dbReference type="NCBI Taxonomy" id="279832"/>
    <lineage>
        <taxon>Bacteria</taxon>
        <taxon>Pseudomonadati</taxon>
        <taxon>Pseudomonadota</taxon>
        <taxon>Gammaproteobacteria</taxon>
        <taxon>Cardiobacteriales</taxon>
        <taxon>Cardiobacteriaceae</taxon>
        <taxon>Suttonella</taxon>
    </lineage>
</organism>
<dbReference type="Proteomes" id="UP000254601">
    <property type="component" value="Unassembled WGS sequence"/>
</dbReference>
<dbReference type="SUPFAM" id="SSF56784">
    <property type="entry name" value="HAD-like"/>
    <property type="match status" value="1"/>
</dbReference>
<keyword evidence="3" id="KW-1185">Reference proteome</keyword>
<gene>
    <name evidence="2" type="primary">hel</name>
    <name evidence="2" type="ORF">NCTC13337_01871</name>
</gene>
<dbReference type="InterPro" id="IPR023214">
    <property type="entry name" value="HAD_sf"/>
</dbReference>
<keyword evidence="1" id="KW-0732">Signal</keyword>
<dbReference type="PANTHER" id="PTHR31284:SF10">
    <property type="entry name" value="ACID PHOSPHATASE-LIKE PROTEIN"/>
    <property type="match status" value="1"/>
</dbReference>
<dbReference type="PANTHER" id="PTHR31284">
    <property type="entry name" value="ACID PHOSPHATASE-LIKE PROTEIN"/>
    <property type="match status" value="1"/>
</dbReference>
<reference evidence="2 3" key="1">
    <citation type="submission" date="2018-06" db="EMBL/GenBank/DDBJ databases">
        <authorList>
            <consortium name="Pathogen Informatics"/>
            <person name="Doyle S."/>
        </authorList>
    </citation>
    <scope>NUCLEOTIDE SEQUENCE [LARGE SCALE GENOMIC DNA]</scope>
    <source>
        <strain evidence="2 3">NCTC13337</strain>
    </source>
</reference>
<dbReference type="OrthoDB" id="395856at2"/>
<dbReference type="CDD" id="cd07534">
    <property type="entry name" value="HAD_CAP"/>
    <property type="match status" value="1"/>
</dbReference>
<dbReference type="PROSITE" id="PS51257">
    <property type="entry name" value="PROKAR_LIPOPROTEIN"/>
    <property type="match status" value="1"/>
</dbReference>
<dbReference type="AlphaFoldDB" id="A0A380MV69"/>
<dbReference type="InterPro" id="IPR005519">
    <property type="entry name" value="Acid_phosphat_B-like"/>
</dbReference>
<dbReference type="SFLD" id="SFLDS00003">
    <property type="entry name" value="Haloacid_Dehalogenase"/>
    <property type="match status" value="1"/>
</dbReference>
<dbReference type="SFLD" id="SFLDG01125">
    <property type="entry name" value="C1.1:_Acid_Phosphatase_Like"/>
    <property type="match status" value="1"/>
</dbReference>
<evidence type="ECO:0000313" key="3">
    <source>
        <dbReference type="Proteomes" id="UP000254601"/>
    </source>
</evidence>
<evidence type="ECO:0000313" key="2">
    <source>
        <dbReference type="EMBL" id="SUO96455.1"/>
    </source>
</evidence>
<dbReference type="Pfam" id="PF03767">
    <property type="entry name" value="Acid_phosphat_B"/>
    <property type="match status" value="1"/>
</dbReference>